<dbReference type="InterPro" id="IPR008532">
    <property type="entry name" value="NFACT_RNA-bd"/>
</dbReference>
<proteinExistence type="inferred from homology"/>
<comment type="subunit">
    <text evidence="3">Interacts (via cytoplasmic region) with ILK.</text>
</comment>
<feature type="domain" description="NFACT RNA-binding" evidence="4">
    <location>
        <begin position="569"/>
        <end position="613"/>
    </location>
</feature>
<dbReference type="PANTHER" id="PTHR13049">
    <property type="entry name" value="DUF814-RELATED"/>
    <property type="match status" value="1"/>
</dbReference>
<dbReference type="Pfam" id="PF05670">
    <property type="entry name" value="NFACT-R_1"/>
    <property type="match status" value="1"/>
</dbReference>
<evidence type="ECO:0000256" key="2">
    <source>
        <dbReference type="ARBA" id="ARBA00016700"/>
    </source>
</evidence>
<sequence>MAGTAGNPGIGNIPNGKNVPVLACVGNCGENWECVLFLVLPFLDSRGSHSQIPNDHCSHCSHCCHSQHSHIPTVPIPTFPLFPLLPFPHSHCSHSHCSHSHSHCSHSHIPVVPIPSSRCSHCSHSHSHCSHSHSHCSHCSHSHIPILIPTPTFLCSQIPTFIPIPVSLTSLCWWKPICSHSQSRLFPLLPFPFPHSHCSHSHILKFQIHSEIPRFIPRFIPISHVLVLVEADLIPIPFTHSQIFYSRSRPSLTSLLQLPFPNSQISHVCLTSLCRWKLTGSHSHSRMAIPRFIPKFPDLFPHSPHSRPCCSGSRSDPIPKPKFPDLFPDLSIPHSRPCCGGSRSDPISPDPIFPPGSHFSLIPFESHFPLDPVCSLDPICVPIPSHGSHLGPSCSPGSHLGPVCFPKSHLFPWVPFGSHWIPLDPICLPDPIFPSSHLDPGCSPGSHWISLDPVCFLGPVWIPLDFPRSHFPLILFVPQIPFVFPDSVWIPFVPVDPIWIPFVFPDPIPSHGSHLDPIGFPDPLWIPFFPGIPSSAFPGWLWVAVPAIPGLEFPEFPEFLDRFSRCSRRFHVDKLSSAHVYLRLHQGQTMDDIPKEVLSDCAHLVKANSIQGTRENGRKMGKKWEKMGEKWEKMGEKWGKNERKM</sequence>
<dbReference type="InterPro" id="IPR039730">
    <property type="entry name" value="Jlp2/Ccd25"/>
</dbReference>
<accession>A0A8C5IZP0</accession>
<evidence type="ECO:0000256" key="1">
    <source>
        <dbReference type="ARBA" id="ARBA00008998"/>
    </source>
</evidence>
<dbReference type="OMA" id="HCSHSHI"/>
<evidence type="ECO:0000259" key="4">
    <source>
        <dbReference type="Pfam" id="PF05670"/>
    </source>
</evidence>
<evidence type="ECO:0000313" key="5">
    <source>
        <dbReference type="Ensembl" id="ENSJHYP00000010513.1"/>
    </source>
</evidence>
<reference evidence="5" key="2">
    <citation type="submission" date="2025-09" db="UniProtKB">
        <authorList>
            <consortium name="Ensembl"/>
        </authorList>
    </citation>
    <scope>IDENTIFICATION</scope>
</reference>
<organism evidence="5 6">
    <name type="scientific">Junco hyemalis</name>
    <name type="common">Dark-eyed junco</name>
    <dbReference type="NCBI Taxonomy" id="40217"/>
    <lineage>
        <taxon>Eukaryota</taxon>
        <taxon>Metazoa</taxon>
        <taxon>Chordata</taxon>
        <taxon>Craniata</taxon>
        <taxon>Vertebrata</taxon>
        <taxon>Euteleostomi</taxon>
        <taxon>Archelosauria</taxon>
        <taxon>Archosauria</taxon>
        <taxon>Dinosauria</taxon>
        <taxon>Saurischia</taxon>
        <taxon>Theropoda</taxon>
        <taxon>Coelurosauria</taxon>
        <taxon>Aves</taxon>
        <taxon>Neognathae</taxon>
        <taxon>Neoaves</taxon>
        <taxon>Telluraves</taxon>
        <taxon>Australaves</taxon>
        <taxon>Passeriformes</taxon>
        <taxon>Passerellidae</taxon>
        <taxon>Junco</taxon>
    </lineage>
</organism>
<evidence type="ECO:0000256" key="3">
    <source>
        <dbReference type="ARBA" id="ARBA00024214"/>
    </source>
</evidence>
<evidence type="ECO:0000313" key="6">
    <source>
        <dbReference type="Proteomes" id="UP000694408"/>
    </source>
</evidence>
<comment type="similarity">
    <text evidence="1">Belongs to the CCDC25 family.</text>
</comment>
<dbReference type="PANTHER" id="PTHR13049:SF2">
    <property type="entry name" value="COILED-COIL DOMAIN-CONTAINING PROTEIN 25"/>
    <property type="match status" value="1"/>
</dbReference>
<dbReference type="Proteomes" id="UP000694408">
    <property type="component" value="Unplaced"/>
</dbReference>
<name>A0A8C5IZP0_JUNHY</name>
<reference evidence="5" key="1">
    <citation type="submission" date="2025-08" db="UniProtKB">
        <authorList>
            <consortium name="Ensembl"/>
        </authorList>
    </citation>
    <scope>IDENTIFICATION</scope>
</reference>
<dbReference type="Ensembl" id="ENSJHYT00000012701.1">
    <property type="protein sequence ID" value="ENSJHYP00000010513.1"/>
    <property type="gene ID" value="ENSJHYG00000008252.1"/>
</dbReference>
<keyword evidence="6" id="KW-1185">Reference proteome</keyword>
<dbReference type="AlphaFoldDB" id="A0A8C5IZP0"/>
<protein>
    <recommendedName>
        <fullName evidence="2">Coiled-coil domain-containing protein 25</fullName>
    </recommendedName>
</protein>